<gene>
    <name evidence="9" type="primary">msrA</name>
    <name evidence="9" type="ORF">GCM10007377_08230</name>
</gene>
<comment type="similarity">
    <text evidence="1">In the C-terminal section; belongs to the MsrB Met sulfoxide reductase family.</text>
</comment>
<protein>
    <submittedName>
        <fullName evidence="9">Peptide-methionine (R)-S-oxide reductase</fullName>
    </submittedName>
</protein>
<accession>A0A8J3AN82</accession>
<dbReference type="InterPro" id="IPR002579">
    <property type="entry name" value="Met_Sox_Rdtase_MsrB_dom"/>
</dbReference>
<dbReference type="AlphaFoldDB" id="A0A8J3AN82"/>
<evidence type="ECO:0000256" key="3">
    <source>
        <dbReference type="ARBA" id="ARBA00023002"/>
    </source>
</evidence>
<dbReference type="NCBIfam" id="TIGR00357">
    <property type="entry name" value="peptide-methionine (R)-S-oxide reductase MsrB"/>
    <property type="match status" value="1"/>
</dbReference>
<dbReference type="Gene3D" id="3.30.1060.10">
    <property type="entry name" value="Peptide methionine sulphoxide reductase MsrA"/>
    <property type="match status" value="1"/>
</dbReference>
<dbReference type="PANTHER" id="PTHR10173:SF52">
    <property type="entry name" value="METHIONINE-R-SULFOXIDE REDUCTASE B1"/>
    <property type="match status" value="1"/>
</dbReference>
<dbReference type="InterPro" id="IPR011057">
    <property type="entry name" value="Mss4-like_sf"/>
</dbReference>
<dbReference type="GO" id="GO:0005737">
    <property type="term" value="C:cytoplasm"/>
    <property type="evidence" value="ECO:0007669"/>
    <property type="project" value="TreeGrafter"/>
</dbReference>
<reference evidence="9" key="1">
    <citation type="journal article" date="2014" name="Int. J. Syst. Evol. Microbiol.">
        <title>Complete genome sequence of Corynebacterium casei LMG S-19264T (=DSM 44701T), isolated from a smear-ripened cheese.</title>
        <authorList>
            <consortium name="US DOE Joint Genome Institute (JGI-PGF)"/>
            <person name="Walter F."/>
            <person name="Albersmeier A."/>
            <person name="Kalinowski J."/>
            <person name="Ruckert C."/>
        </authorList>
    </citation>
    <scope>NUCLEOTIDE SEQUENCE</scope>
    <source>
        <strain evidence="9">CCM 8606</strain>
    </source>
</reference>
<dbReference type="Proteomes" id="UP000619536">
    <property type="component" value="Unassembled WGS sequence"/>
</dbReference>
<evidence type="ECO:0000313" key="9">
    <source>
        <dbReference type="EMBL" id="GGI13892.1"/>
    </source>
</evidence>
<dbReference type="SUPFAM" id="SSF51316">
    <property type="entry name" value="Mss4-like"/>
    <property type="match status" value="1"/>
</dbReference>
<sequence length="308" mass="34557">MERYLQQLDGVIETTVGYVQSLVEQPSYEQVCSGQTDAVETVQVVFDPTVLSLRVLTLMVLDVIDPFSVNRQGNDAGRQYRSGLYIDTQHADAKTCLAQRNTYTQALDQLAKRYGKTPAVEIDELKNFYTAEDYHQDYLIANPNGYCHIPPMAIAGARKRAHMIEQVWALNDEQFAVTQLAATEAPFTNEYDHEFRPGVYVDIVSGTPLFLSSDKYDSGCGWPAFSKPIDNALLTEHRDLSLPGRPRIEVRAGETQIHLGHVFNDGPAELGGLRYCINSASLRFIPLEQMEEAGYGQWIEQVTNSIEQ</sequence>
<keyword evidence="10" id="KW-1185">Reference proteome</keyword>
<evidence type="ECO:0000256" key="6">
    <source>
        <dbReference type="ARBA" id="ARBA00048488"/>
    </source>
</evidence>
<dbReference type="PROSITE" id="PS51790">
    <property type="entry name" value="MSRB"/>
    <property type="match status" value="1"/>
</dbReference>
<evidence type="ECO:0000259" key="8">
    <source>
        <dbReference type="PROSITE" id="PS51790"/>
    </source>
</evidence>
<dbReference type="GO" id="GO:0033743">
    <property type="term" value="F:peptide-methionine (R)-S-oxide reductase activity"/>
    <property type="evidence" value="ECO:0007669"/>
    <property type="project" value="UniProtKB-EC"/>
</dbReference>
<dbReference type="InterPro" id="IPR028427">
    <property type="entry name" value="Met_Sox_Rdtase_MsrB"/>
</dbReference>
<evidence type="ECO:0000256" key="1">
    <source>
        <dbReference type="ARBA" id="ARBA00008076"/>
    </source>
</evidence>
<dbReference type="InterPro" id="IPR036509">
    <property type="entry name" value="Met_Sox_Rdtase_MsrA_sf"/>
</dbReference>
<dbReference type="Pfam" id="PF01641">
    <property type="entry name" value="SelR"/>
    <property type="match status" value="1"/>
</dbReference>
<dbReference type="InterPro" id="IPR002569">
    <property type="entry name" value="Met_Sox_Rdtase_MsrA_dom"/>
</dbReference>
<comment type="catalytic activity">
    <reaction evidence="5">
        <text>L-methionyl-[protein] + [thioredoxin]-disulfide + H2O = L-methionyl-(S)-S-oxide-[protein] + [thioredoxin]-dithiol</text>
        <dbReference type="Rhea" id="RHEA:14217"/>
        <dbReference type="Rhea" id="RHEA-COMP:10698"/>
        <dbReference type="Rhea" id="RHEA-COMP:10700"/>
        <dbReference type="Rhea" id="RHEA-COMP:12313"/>
        <dbReference type="Rhea" id="RHEA-COMP:12315"/>
        <dbReference type="ChEBI" id="CHEBI:15377"/>
        <dbReference type="ChEBI" id="CHEBI:16044"/>
        <dbReference type="ChEBI" id="CHEBI:29950"/>
        <dbReference type="ChEBI" id="CHEBI:44120"/>
        <dbReference type="ChEBI" id="CHEBI:50058"/>
        <dbReference type="EC" id="1.8.4.11"/>
    </reaction>
</comment>
<dbReference type="GO" id="GO:0030091">
    <property type="term" value="P:protein repair"/>
    <property type="evidence" value="ECO:0007669"/>
    <property type="project" value="InterPro"/>
</dbReference>
<proteinExistence type="inferred from homology"/>
<reference evidence="9" key="2">
    <citation type="submission" date="2020-09" db="EMBL/GenBank/DDBJ databases">
        <authorList>
            <person name="Sun Q."/>
            <person name="Sedlacek I."/>
        </authorList>
    </citation>
    <scope>NUCLEOTIDE SEQUENCE</scope>
    <source>
        <strain evidence="9">CCM 8606</strain>
    </source>
</reference>
<evidence type="ECO:0000256" key="2">
    <source>
        <dbReference type="ARBA" id="ARBA00011017"/>
    </source>
</evidence>
<dbReference type="NCBIfam" id="TIGR00401">
    <property type="entry name" value="msrA"/>
    <property type="match status" value="1"/>
</dbReference>
<dbReference type="GO" id="GO:0008113">
    <property type="term" value="F:peptide-methionine (S)-S-oxide reductase activity"/>
    <property type="evidence" value="ECO:0007669"/>
    <property type="project" value="UniProtKB-EC"/>
</dbReference>
<comment type="catalytic activity">
    <reaction evidence="7">
        <text>[thioredoxin]-disulfide + L-methionine + H2O = L-methionine (S)-S-oxide + [thioredoxin]-dithiol</text>
        <dbReference type="Rhea" id="RHEA:19993"/>
        <dbReference type="Rhea" id="RHEA-COMP:10698"/>
        <dbReference type="Rhea" id="RHEA-COMP:10700"/>
        <dbReference type="ChEBI" id="CHEBI:15377"/>
        <dbReference type="ChEBI" id="CHEBI:29950"/>
        <dbReference type="ChEBI" id="CHEBI:50058"/>
        <dbReference type="ChEBI" id="CHEBI:57844"/>
        <dbReference type="ChEBI" id="CHEBI:58772"/>
        <dbReference type="EC" id="1.8.4.11"/>
    </reaction>
</comment>
<organism evidence="9 10">
    <name type="scientific">Galliscardovia ingluviei</name>
    <dbReference type="NCBI Taxonomy" id="1769422"/>
    <lineage>
        <taxon>Bacteria</taxon>
        <taxon>Bacillati</taxon>
        <taxon>Actinomycetota</taxon>
        <taxon>Actinomycetes</taxon>
        <taxon>Bifidobacteriales</taxon>
        <taxon>Bifidobacteriaceae</taxon>
        <taxon>Galliscardovia</taxon>
    </lineage>
</organism>
<keyword evidence="3" id="KW-0560">Oxidoreductase</keyword>
<evidence type="ECO:0000313" key="10">
    <source>
        <dbReference type="Proteomes" id="UP000619536"/>
    </source>
</evidence>
<evidence type="ECO:0000256" key="5">
    <source>
        <dbReference type="ARBA" id="ARBA00047806"/>
    </source>
</evidence>
<feature type="domain" description="MsrB" evidence="8">
    <location>
        <begin position="163"/>
        <end position="287"/>
    </location>
</feature>
<evidence type="ECO:0000256" key="7">
    <source>
        <dbReference type="ARBA" id="ARBA00048782"/>
    </source>
</evidence>
<dbReference type="SUPFAM" id="SSF55068">
    <property type="entry name" value="Peptide methionine sulfoxide reductase"/>
    <property type="match status" value="1"/>
</dbReference>
<dbReference type="GO" id="GO:0006979">
    <property type="term" value="P:response to oxidative stress"/>
    <property type="evidence" value="ECO:0007669"/>
    <property type="project" value="InterPro"/>
</dbReference>
<dbReference type="Gene3D" id="2.170.150.20">
    <property type="entry name" value="Peptide methionine sulfoxide reductase"/>
    <property type="match status" value="1"/>
</dbReference>
<name>A0A8J3AN82_9BIFI</name>
<dbReference type="EMBL" id="BMDH01000001">
    <property type="protein sequence ID" value="GGI13892.1"/>
    <property type="molecule type" value="Genomic_DNA"/>
</dbReference>
<comment type="similarity">
    <text evidence="2">In the N-terminal section; belongs to the MsrA Met sulfoxide reductase family.</text>
</comment>
<comment type="caution">
    <text evidence="9">The sequence shown here is derived from an EMBL/GenBank/DDBJ whole genome shotgun (WGS) entry which is preliminary data.</text>
</comment>
<evidence type="ECO:0000256" key="4">
    <source>
        <dbReference type="ARBA" id="ARBA00023268"/>
    </source>
</evidence>
<keyword evidence="4" id="KW-0511">Multifunctional enzyme</keyword>
<dbReference type="PANTHER" id="PTHR10173">
    <property type="entry name" value="METHIONINE SULFOXIDE REDUCTASE"/>
    <property type="match status" value="1"/>
</dbReference>
<dbReference type="Pfam" id="PF01625">
    <property type="entry name" value="PMSR"/>
    <property type="match status" value="1"/>
</dbReference>
<comment type="catalytic activity">
    <reaction evidence="6">
        <text>L-methionyl-[protein] + [thioredoxin]-disulfide + H2O = L-methionyl-(R)-S-oxide-[protein] + [thioredoxin]-dithiol</text>
        <dbReference type="Rhea" id="RHEA:24164"/>
        <dbReference type="Rhea" id="RHEA-COMP:10698"/>
        <dbReference type="Rhea" id="RHEA-COMP:10700"/>
        <dbReference type="Rhea" id="RHEA-COMP:12313"/>
        <dbReference type="Rhea" id="RHEA-COMP:12314"/>
        <dbReference type="ChEBI" id="CHEBI:15377"/>
        <dbReference type="ChEBI" id="CHEBI:16044"/>
        <dbReference type="ChEBI" id="CHEBI:29950"/>
        <dbReference type="ChEBI" id="CHEBI:45764"/>
        <dbReference type="ChEBI" id="CHEBI:50058"/>
        <dbReference type="EC" id="1.8.4.12"/>
    </reaction>
</comment>